<evidence type="ECO:0000256" key="2">
    <source>
        <dbReference type="ARBA" id="ARBA00009303"/>
    </source>
</evidence>
<dbReference type="Gene3D" id="1.10.620.20">
    <property type="entry name" value="Ribonucleotide Reductase, subunit A"/>
    <property type="match status" value="1"/>
</dbReference>
<dbReference type="InterPro" id="IPR012348">
    <property type="entry name" value="RNR-like"/>
</dbReference>
<keyword evidence="5" id="KW-1185">Reference proteome</keyword>
<dbReference type="Proteomes" id="UP001310022">
    <property type="component" value="Unassembled WGS sequence"/>
</dbReference>
<dbReference type="InterPro" id="IPR000358">
    <property type="entry name" value="RNR_small_fam"/>
</dbReference>
<comment type="similarity">
    <text evidence="2">Belongs to the ribonucleoside diphosphate reductase small chain family.</text>
</comment>
<evidence type="ECO:0000256" key="1">
    <source>
        <dbReference type="ARBA" id="ARBA00001962"/>
    </source>
</evidence>
<dbReference type="CDD" id="cd01049">
    <property type="entry name" value="RNRR2"/>
    <property type="match status" value="1"/>
</dbReference>
<evidence type="ECO:0000313" key="4">
    <source>
        <dbReference type="EMBL" id="GJM62478.1"/>
    </source>
</evidence>
<dbReference type="EMBL" id="BQKE01000002">
    <property type="protein sequence ID" value="GJM62478.1"/>
    <property type="molecule type" value="Genomic_DNA"/>
</dbReference>
<comment type="caution">
    <text evidence="4">The sequence shown here is derived from an EMBL/GenBank/DDBJ whole genome shotgun (WGS) entry which is preliminary data.</text>
</comment>
<dbReference type="InterPro" id="IPR009078">
    <property type="entry name" value="Ferritin-like_SF"/>
</dbReference>
<dbReference type="AlphaFoldDB" id="A0AAN4W0P8"/>
<dbReference type="PANTHER" id="PTHR23409:SF18">
    <property type="entry name" value="RIBONUCLEOSIDE-DIPHOSPHATE REDUCTASE SUBUNIT M2"/>
    <property type="match status" value="1"/>
</dbReference>
<sequence length="325" mass="37523">MGIFDKRIAYKPLEYPQVQEFIDALNQTFWVHSEVDFAADIQDFKVNLSEVEKSAIKNALKSIAQVEVSVKMYWGNLYQHLPKPEFNGLGSSFAECEWRHSEAYSRLLDVIGIGDDEFEAFIHRDEIKARLSVLSENIKLKDGYTRKDFLKSLAIFALLVENVSLFSQFAIILSFTKFKGQLKNTSNIIAWTSKDEQIHANAGIWLFNEIVKEHPELIDSAFQEEIRQIALESLQVEDQILDMIFEKGELSHISKYDLKQFMIARTAKSLSDIGIDHFIQPDEAAAQRMLWFEEEVFANTQDDFFAKRPVDYSKHNQSITADDLF</sequence>
<evidence type="ECO:0000256" key="3">
    <source>
        <dbReference type="ARBA" id="ARBA00012274"/>
    </source>
</evidence>
<evidence type="ECO:0000313" key="5">
    <source>
        <dbReference type="Proteomes" id="UP001310022"/>
    </source>
</evidence>
<dbReference type="RefSeq" id="WP_338237761.1">
    <property type="nucleotide sequence ID" value="NZ_BQKE01000002.1"/>
</dbReference>
<accession>A0AAN4W0P8</accession>
<proteinExistence type="inferred from homology"/>
<dbReference type="PANTHER" id="PTHR23409">
    <property type="entry name" value="RIBONUCLEOSIDE-DIPHOSPHATE REDUCTASE SMALL CHAIN"/>
    <property type="match status" value="1"/>
</dbReference>
<protein>
    <recommendedName>
        <fullName evidence="3">ribonucleoside-diphosphate reductase</fullName>
        <ecNumber evidence="3">1.17.4.1</ecNumber>
    </recommendedName>
</protein>
<dbReference type="EC" id="1.17.4.1" evidence="3"/>
<dbReference type="GO" id="GO:0009263">
    <property type="term" value="P:deoxyribonucleotide biosynthetic process"/>
    <property type="evidence" value="ECO:0007669"/>
    <property type="project" value="InterPro"/>
</dbReference>
<name>A0AAN4W0P8_9BACT</name>
<dbReference type="Pfam" id="PF00268">
    <property type="entry name" value="Ribonuc_red_sm"/>
    <property type="match status" value="1"/>
</dbReference>
<comment type="cofactor">
    <cofactor evidence="1">
        <name>Fe cation</name>
        <dbReference type="ChEBI" id="CHEBI:24875"/>
    </cofactor>
</comment>
<dbReference type="GO" id="GO:0004748">
    <property type="term" value="F:ribonucleoside-diphosphate reductase activity, thioredoxin disulfide as acceptor"/>
    <property type="evidence" value="ECO:0007669"/>
    <property type="project" value="UniProtKB-EC"/>
</dbReference>
<organism evidence="4 5">
    <name type="scientific">Persicobacter diffluens</name>
    <dbReference type="NCBI Taxonomy" id="981"/>
    <lineage>
        <taxon>Bacteria</taxon>
        <taxon>Pseudomonadati</taxon>
        <taxon>Bacteroidota</taxon>
        <taxon>Cytophagia</taxon>
        <taxon>Cytophagales</taxon>
        <taxon>Persicobacteraceae</taxon>
        <taxon>Persicobacter</taxon>
    </lineage>
</organism>
<gene>
    <name evidence="4" type="ORF">PEDI_30300</name>
</gene>
<dbReference type="SUPFAM" id="SSF47240">
    <property type="entry name" value="Ferritin-like"/>
    <property type="match status" value="1"/>
</dbReference>
<reference evidence="4 5" key="1">
    <citation type="submission" date="2021-12" db="EMBL/GenBank/DDBJ databases">
        <title>Genome sequencing of bacteria with rrn-lacking chromosome and rrn-plasmid.</title>
        <authorList>
            <person name="Anda M."/>
            <person name="Iwasaki W."/>
        </authorList>
    </citation>
    <scope>NUCLEOTIDE SEQUENCE [LARGE SCALE GENOMIC DNA]</scope>
    <source>
        <strain evidence="4 5">NBRC 15940</strain>
    </source>
</reference>
<dbReference type="InterPro" id="IPR033909">
    <property type="entry name" value="RNR_small"/>
</dbReference>